<evidence type="ECO:0000256" key="1">
    <source>
        <dbReference type="SAM" id="MobiDB-lite"/>
    </source>
</evidence>
<evidence type="ECO:0000313" key="3">
    <source>
        <dbReference type="Proteomes" id="UP000620559"/>
    </source>
</evidence>
<reference evidence="2" key="1">
    <citation type="submission" date="2020-10" db="EMBL/GenBank/DDBJ databases">
        <authorList>
            <person name="Castelo-Branco R."/>
            <person name="Eusebio N."/>
            <person name="Adriana R."/>
            <person name="Vieira A."/>
            <person name="Brugerolle De Fraissinette N."/>
            <person name="Rezende De Castro R."/>
            <person name="Schneider M.P."/>
            <person name="Vasconcelos V."/>
            <person name="Leao P.N."/>
        </authorList>
    </citation>
    <scope>NUCLEOTIDE SEQUENCE</scope>
    <source>
        <strain evidence="2">LEGE 06105</strain>
    </source>
</reference>
<gene>
    <name evidence="2" type="ORF">IQ247_31985</name>
</gene>
<comment type="caution">
    <text evidence="2">The sequence shown here is derived from an EMBL/GenBank/DDBJ whole genome shotgun (WGS) entry which is preliminary data.</text>
</comment>
<feature type="region of interest" description="Disordered" evidence="1">
    <location>
        <begin position="19"/>
        <end position="68"/>
    </location>
</feature>
<organism evidence="2 3">
    <name type="scientific">Plectonema cf. radiosum LEGE 06105</name>
    <dbReference type="NCBI Taxonomy" id="945769"/>
    <lineage>
        <taxon>Bacteria</taxon>
        <taxon>Bacillati</taxon>
        <taxon>Cyanobacteriota</taxon>
        <taxon>Cyanophyceae</taxon>
        <taxon>Oscillatoriophycideae</taxon>
        <taxon>Oscillatoriales</taxon>
        <taxon>Microcoleaceae</taxon>
        <taxon>Plectonema</taxon>
    </lineage>
</organism>
<accession>A0A8J7F807</accession>
<name>A0A8J7F807_9CYAN</name>
<dbReference type="EMBL" id="JADEWL010000313">
    <property type="protein sequence ID" value="MBE9217215.1"/>
    <property type="molecule type" value="Genomic_DNA"/>
</dbReference>
<dbReference type="AlphaFoldDB" id="A0A8J7F807"/>
<evidence type="ECO:0000313" key="2">
    <source>
        <dbReference type="EMBL" id="MBE9217215.1"/>
    </source>
</evidence>
<keyword evidence="3" id="KW-1185">Reference proteome</keyword>
<proteinExistence type="predicted"/>
<dbReference type="Proteomes" id="UP000620559">
    <property type="component" value="Unassembled WGS sequence"/>
</dbReference>
<sequence length="68" mass="7439">MQTFQEDLDKAKEKMLSQLSDRFSKLPEAGEAEASNGGDQLARNSQSDRNENGANQAPFLQNILGSNP</sequence>
<feature type="compositionally biased region" description="Polar residues" evidence="1">
    <location>
        <begin position="52"/>
        <end position="68"/>
    </location>
</feature>
<protein>
    <submittedName>
        <fullName evidence="2">Uncharacterized protein</fullName>
    </submittedName>
</protein>